<feature type="transmembrane region" description="Helical" evidence="11">
    <location>
        <begin position="756"/>
        <end position="775"/>
    </location>
</feature>
<dbReference type="InterPro" id="IPR008250">
    <property type="entry name" value="ATPase_P-typ_transduc_dom_A_sf"/>
</dbReference>
<dbReference type="OrthoDB" id="9770315at2"/>
<dbReference type="GO" id="GO:0016887">
    <property type="term" value="F:ATP hydrolysis activity"/>
    <property type="evidence" value="ECO:0007669"/>
    <property type="project" value="InterPro"/>
</dbReference>
<evidence type="ECO:0000256" key="6">
    <source>
        <dbReference type="ARBA" id="ARBA00022741"/>
    </source>
</evidence>
<dbReference type="SFLD" id="SFLDS00003">
    <property type="entry name" value="Haloacid_Dehalogenase"/>
    <property type="match status" value="1"/>
</dbReference>
<comment type="caution">
    <text evidence="13">The sequence shown here is derived from an EMBL/GenBank/DDBJ whole genome shotgun (WGS) entry which is preliminary data.</text>
</comment>
<dbReference type="CDD" id="cd02089">
    <property type="entry name" value="P-type_ATPase_Ca_prok"/>
    <property type="match status" value="1"/>
</dbReference>
<dbReference type="Pfam" id="PF13246">
    <property type="entry name" value="Cation_ATPase"/>
    <property type="match status" value="1"/>
</dbReference>
<feature type="transmembrane region" description="Helical" evidence="11">
    <location>
        <begin position="795"/>
        <end position="814"/>
    </location>
</feature>
<feature type="transmembrane region" description="Helical" evidence="11">
    <location>
        <begin position="686"/>
        <end position="707"/>
    </location>
</feature>
<proteinExistence type="inferred from homology"/>
<dbReference type="PANTHER" id="PTHR43294">
    <property type="entry name" value="SODIUM/POTASSIUM-TRANSPORTING ATPASE SUBUNIT ALPHA"/>
    <property type="match status" value="1"/>
</dbReference>
<sequence length="855" mass="93961">MNWHYLPTDEVISVTGSSQNGLRTEDAVLKLAEYGPNELQEKKKKPAWVLFLQQFKDFMILVLLVAAIIAGIAGDLTDTIIILIIVILNAVVGFVQEYRAEKAMEALKKIAALQAQVLRDGKPVILPSAELVPGDLVLLEAGNVVPADLRLIETFSLKIDESALTGESVPAEKTEQKMGEIDMPIGDRLNMGFKSTLVTNGRAKGIVIATGMQTEIGLIARMLQQDEAATPLQKRMADFGRKLSYIILFICLLLFAIGLLRGEKPLNMLLVSISLAVAAIPEALPALITIALARGAKRLVKKNALIRKLPAVETLGSVTFICSDKTGTLTQNKMKVVQVQGEQQAALHLHSLSVFDVAIALNHDVKETEEKKLIGDPTEIALVEYFQIQHSVAKLQELQTVLLRIAELPFDSDRKCMTTVHRYQQQYLVLSKGAVESVTASLETWIDTDAILRTADEWSQNGIRVIAFGFKLVNELPEPFSYENVETDLQFAGLVGMIDPPREEVKQAIAECKAAGIHPVMITGDHPATAAAIAKEIGILTKNDLVMTGKELKSIAADEFEEQVEKIRVYARVSPEQKLNIVKALQRKNHFVSMTGDGVNDAPSLKSSNIGVAMGINGTDVSKEAAHMILLDDNFATIVKAVKEGRRIYDNIRKFVKYIMTCNGAEIWTLFLAPLIGLPIPLLPIHILWINLVTDGLPGLALAGERAEKDIMQRPPRKTNESLFSEGIGYHIVWVGLLMAGVTLGIQAWSINHSGAHWQTMVFTVLSLAQLGHVLAIRSERRYLFQQGLLSNKELLGAVLLTFVLQLGVIYLPYANAIFKTQPLTLQELAICIGAAAIVFHAVEFEKFIKSKLQK</sequence>
<feature type="domain" description="Cation-transporting P-type ATPase N-terminal" evidence="12">
    <location>
        <begin position="2"/>
        <end position="75"/>
    </location>
</feature>
<keyword evidence="9 11" id="KW-1133">Transmembrane helix</keyword>
<gene>
    <name evidence="13" type="ORF">ESA94_03900</name>
</gene>
<dbReference type="Gene3D" id="3.40.50.1000">
    <property type="entry name" value="HAD superfamily/HAD-like"/>
    <property type="match status" value="2"/>
</dbReference>
<dbReference type="SFLD" id="SFLDG00002">
    <property type="entry name" value="C1.7:_P-type_atpase_like"/>
    <property type="match status" value="1"/>
</dbReference>
<dbReference type="Gene3D" id="2.70.150.10">
    <property type="entry name" value="Calcium-transporting ATPase, cytoplasmic transduction domain A"/>
    <property type="match status" value="1"/>
</dbReference>
<evidence type="ECO:0000256" key="7">
    <source>
        <dbReference type="ARBA" id="ARBA00022840"/>
    </source>
</evidence>
<keyword evidence="10 11" id="KW-0472">Membrane</keyword>
<keyword evidence="4 11" id="KW-0812">Transmembrane</keyword>
<feature type="transmembrane region" description="Helical" evidence="11">
    <location>
        <begin position="80"/>
        <end position="98"/>
    </location>
</feature>
<dbReference type="SMART" id="SM00831">
    <property type="entry name" value="Cation_ATPase_N"/>
    <property type="match status" value="1"/>
</dbReference>
<dbReference type="Pfam" id="PF00122">
    <property type="entry name" value="E1-E2_ATPase"/>
    <property type="match status" value="1"/>
</dbReference>
<dbReference type="GO" id="GO:0005391">
    <property type="term" value="F:P-type sodium:potassium-exchanging transporter activity"/>
    <property type="evidence" value="ECO:0007669"/>
    <property type="project" value="TreeGrafter"/>
</dbReference>
<evidence type="ECO:0000256" key="2">
    <source>
        <dbReference type="ARBA" id="ARBA00005675"/>
    </source>
</evidence>
<accession>A0A4Q1CMC1</accession>
<dbReference type="GO" id="GO:0030007">
    <property type="term" value="P:intracellular potassium ion homeostasis"/>
    <property type="evidence" value="ECO:0007669"/>
    <property type="project" value="TreeGrafter"/>
</dbReference>
<dbReference type="AlphaFoldDB" id="A0A4Q1CMC1"/>
<dbReference type="Gene3D" id="1.20.1110.10">
    <property type="entry name" value="Calcium-transporting ATPase, transmembrane domain"/>
    <property type="match status" value="2"/>
</dbReference>
<dbReference type="Pfam" id="PF00690">
    <property type="entry name" value="Cation_ATPase_N"/>
    <property type="match status" value="1"/>
</dbReference>
<feature type="transmembrane region" description="Helical" evidence="11">
    <location>
        <begin position="58"/>
        <end position="74"/>
    </location>
</feature>
<name>A0A4Q1CMC1_9BACT</name>
<dbReference type="GO" id="GO:0006883">
    <property type="term" value="P:intracellular sodium ion homeostasis"/>
    <property type="evidence" value="ECO:0007669"/>
    <property type="project" value="TreeGrafter"/>
</dbReference>
<dbReference type="InterPro" id="IPR018303">
    <property type="entry name" value="ATPase_P-typ_P_site"/>
</dbReference>
<evidence type="ECO:0000256" key="1">
    <source>
        <dbReference type="ARBA" id="ARBA00004651"/>
    </source>
</evidence>
<comment type="subcellular location">
    <subcellularLocation>
        <location evidence="1">Cell membrane</location>
        <topology evidence="1">Multi-pass membrane protein</topology>
    </subcellularLocation>
</comment>
<dbReference type="GO" id="GO:1902600">
    <property type="term" value="P:proton transmembrane transport"/>
    <property type="evidence" value="ECO:0007669"/>
    <property type="project" value="TreeGrafter"/>
</dbReference>
<dbReference type="GO" id="GO:0036376">
    <property type="term" value="P:sodium ion export across plasma membrane"/>
    <property type="evidence" value="ECO:0007669"/>
    <property type="project" value="TreeGrafter"/>
</dbReference>
<organism evidence="13 14">
    <name type="scientific">Lacibacter luteus</name>
    <dbReference type="NCBI Taxonomy" id="2508719"/>
    <lineage>
        <taxon>Bacteria</taxon>
        <taxon>Pseudomonadati</taxon>
        <taxon>Bacteroidota</taxon>
        <taxon>Chitinophagia</taxon>
        <taxon>Chitinophagales</taxon>
        <taxon>Chitinophagaceae</taxon>
        <taxon>Lacibacter</taxon>
    </lineage>
</organism>
<dbReference type="InterPro" id="IPR023214">
    <property type="entry name" value="HAD_sf"/>
</dbReference>
<dbReference type="NCBIfam" id="TIGR01494">
    <property type="entry name" value="ATPase_P-type"/>
    <property type="match status" value="4"/>
</dbReference>
<keyword evidence="6" id="KW-0547">Nucleotide-binding</keyword>
<dbReference type="InterPro" id="IPR023299">
    <property type="entry name" value="ATPase_P-typ_cyto_dom_N"/>
</dbReference>
<evidence type="ECO:0000256" key="5">
    <source>
        <dbReference type="ARBA" id="ARBA00022723"/>
    </source>
</evidence>
<dbReference type="GO" id="GO:1990573">
    <property type="term" value="P:potassium ion import across plasma membrane"/>
    <property type="evidence" value="ECO:0007669"/>
    <property type="project" value="TreeGrafter"/>
</dbReference>
<dbReference type="InterPro" id="IPR050510">
    <property type="entry name" value="Cation_transp_ATPase_P-type"/>
</dbReference>
<dbReference type="Gene3D" id="3.40.1110.10">
    <property type="entry name" value="Calcium-transporting ATPase, cytoplasmic domain N"/>
    <property type="match status" value="2"/>
</dbReference>
<evidence type="ECO:0000256" key="8">
    <source>
        <dbReference type="ARBA" id="ARBA00022967"/>
    </source>
</evidence>
<dbReference type="InterPro" id="IPR044492">
    <property type="entry name" value="P_typ_ATPase_HD_dom"/>
</dbReference>
<feature type="transmembrane region" description="Helical" evidence="11">
    <location>
        <begin position="728"/>
        <end position="750"/>
    </location>
</feature>
<keyword evidence="3" id="KW-1003">Cell membrane</keyword>
<dbReference type="PANTHER" id="PTHR43294:SF21">
    <property type="entry name" value="CATION TRANSPORTING ATPASE"/>
    <property type="match status" value="1"/>
</dbReference>
<evidence type="ECO:0000256" key="9">
    <source>
        <dbReference type="ARBA" id="ARBA00022989"/>
    </source>
</evidence>
<dbReference type="InterPro" id="IPR059000">
    <property type="entry name" value="ATPase_P-type_domA"/>
</dbReference>
<dbReference type="InterPro" id="IPR023298">
    <property type="entry name" value="ATPase_P-typ_TM_dom_sf"/>
</dbReference>
<evidence type="ECO:0000313" key="14">
    <source>
        <dbReference type="Proteomes" id="UP000290204"/>
    </source>
</evidence>
<dbReference type="GO" id="GO:0005886">
    <property type="term" value="C:plasma membrane"/>
    <property type="evidence" value="ECO:0007669"/>
    <property type="project" value="UniProtKB-SubCell"/>
</dbReference>
<feature type="transmembrane region" description="Helical" evidence="11">
    <location>
        <begin position="826"/>
        <end position="845"/>
    </location>
</feature>
<keyword evidence="8" id="KW-1278">Translocase</keyword>
<dbReference type="InterPro" id="IPR036412">
    <property type="entry name" value="HAD-like_sf"/>
</dbReference>
<dbReference type="Pfam" id="PF00689">
    <property type="entry name" value="Cation_ATPase_C"/>
    <property type="match status" value="1"/>
</dbReference>
<keyword evidence="7" id="KW-0067">ATP-binding</keyword>
<dbReference type="GO" id="GO:0046872">
    <property type="term" value="F:metal ion binding"/>
    <property type="evidence" value="ECO:0007669"/>
    <property type="project" value="UniProtKB-KW"/>
</dbReference>
<comment type="similarity">
    <text evidence="2">Belongs to the cation transport ATPase (P-type) (TC 3.A.3) family. Type IIA subfamily.</text>
</comment>
<evidence type="ECO:0000313" key="13">
    <source>
        <dbReference type="EMBL" id="RXK62166.1"/>
    </source>
</evidence>
<dbReference type="FunFam" id="2.70.150.10:FF:000016">
    <property type="entry name" value="Calcium-transporting P-type ATPase putative"/>
    <property type="match status" value="1"/>
</dbReference>
<dbReference type="SUPFAM" id="SSF56784">
    <property type="entry name" value="HAD-like"/>
    <property type="match status" value="1"/>
</dbReference>
<evidence type="ECO:0000256" key="4">
    <source>
        <dbReference type="ARBA" id="ARBA00022692"/>
    </source>
</evidence>
<feature type="transmembrane region" description="Helical" evidence="11">
    <location>
        <begin position="655"/>
        <end position="680"/>
    </location>
</feature>
<dbReference type="InterPro" id="IPR006068">
    <property type="entry name" value="ATPase_P-typ_cation-transptr_C"/>
</dbReference>
<dbReference type="RefSeq" id="WP_129129537.1">
    <property type="nucleotide sequence ID" value="NZ_SDHW01000001.1"/>
</dbReference>
<dbReference type="InterPro" id="IPR004014">
    <property type="entry name" value="ATPase_P-typ_cation-transptr_N"/>
</dbReference>
<dbReference type="Proteomes" id="UP000290204">
    <property type="component" value="Unassembled WGS sequence"/>
</dbReference>
<feature type="transmembrane region" description="Helical" evidence="11">
    <location>
        <begin position="243"/>
        <end position="262"/>
    </location>
</feature>
<dbReference type="PROSITE" id="PS00154">
    <property type="entry name" value="ATPASE_E1_E2"/>
    <property type="match status" value="1"/>
</dbReference>
<dbReference type="PRINTS" id="PR00120">
    <property type="entry name" value="HATPASE"/>
</dbReference>
<dbReference type="PRINTS" id="PR00119">
    <property type="entry name" value="CATATPASE"/>
</dbReference>
<feature type="transmembrane region" description="Helical" evidence="11">
    <location>
        <begin position="268"/>
        <end position="293"/>
    </location>
</feature>
<reference evidence="13 14" key="1">
    <citation type="submission" date="2019-01" db="EMBL/GenBank/DDBJ databases">
        <title>Lacibacter sp. strain TTM-7.</title>
        <authorList>
            <person name="Chen W.-M."/>
        </authorList>
    </citation>
    <scope>NUCLEOTIDE SEQUENCE [LARGE SCALE GENOMIC DNA]</scope>
    <source>
        <strain evidence="13 14">TTM-7</strain>
    </source>
</reference>
<dbReference type="SUPFAM" id="SSF81665">
    <property type="entry name" value="Calcium ATPase, transmembrane domain M"/>
    <property type="match status" value="1"/>
</dbReference>
<keyword evidence="5" id="KW-0479">Metal-binding</keyword>
<dbReference type="FunFam" id="3.40.50.1000:FF:000028">
    <property type="entry name" value="Calcium-transporting P-type ATPase, putative"/>
    <property type="match status" value="1"/>
</dbReference>
<evidence type="ECO:0000256" key="11">
    <source>
        <dbReference type="SAM" id="Phobius"/>
    </source>
</evidence>
<keyword evidence="14" id="KW-1185">Reference proteome</keyword>
<protein>
    <submittedName>
        <fullName evidence="13">Cation-translocating P-type ATPase</fullName>
    </submittedName>
</protein>
<dbReference type="InterPro" id="IPR001757">
    <property type="entry name" value="P_typ_ATPase"/>
</dbReference>
<evidence type="ECO:0000256" key="10">
    <source>
        <dbReference type="ARBA" id="ARBA00023136"/>
    </source>
</evidence>
<dbReference type="GO" id="GO:0005524">
    <property type="term" value="F:ATP binding"/>
    <property type="evidence" value="ECO:0007669"/>
    <property type="project" value="UniProtKB-KW"/>
</dbReference>
<evidence type="ECO:0000256" key="3">
    <source>
        <dbReference type="ARBA" id="ARBA00022475"/>
    </source>
</evidence>
<dbReference type="EMBL" id="SDHW01000001">
    <property type="protein sequence ID" value="RXK62166.1"/>
    <property type="molecule type" value="Genomic_DNA"/>
</dbReference>
<evidence type="ECO:0000259" key="12">
    <source>
        <dbReference type="SMART" id="SM00831"/>
    </source>
</evidence>
<dbReference type="SFLD" id="SFLDF00027">
    <property type="entry name" value="p-type_atpase"/>
    <property type="match status" value="1"/>
</dbReference>
<dbReference type="SUPFAM" id="SSF81653">
    <property type="entry name" value="Calcium ATPase, transduction domain A"/>
    <property type="match status" value="1"/>
</dbReference>